<feature type="domain" description="EF-hand" evidence="2">
    <location>
        <begin position="97"/>
        <end position="110"/>
    </location>
</feature>
<proteinExistence type="predicted"/>
<dbReference type="InterPro" id="IPR018247">
    <property type="entry name" value="EF_Hand_1_Ca_BS"/>
</dbReference>
<reference evidence="3" key="1">
    <citation type="journal article" date="2022" name="Toxins">
        <title>Genomic Analysis of Sphingopyxis sp. USTB-05 for Biodegrading Cyanobacterial Hepatotoxins.</title>
        <authorList>
            <person name="Liu C."/>
            <person name="Xu Q."/>
            <person name="Zhao Z."/>
            <person name="Zhang H."/>
            <person name="Liu X."/>
            <person name="Yin C."/>
            <person name="Liu Y."/>
            <person name="Yan H."/>
        </authorList>
    </citation>
    <scope>NUCLEOTIDE SEQUENCE</scope>
    <source>
        <strain evidence="3">NBD5</strain>
    </source>
</reference>
<sequence length="231" mass="24977">MIRRLLPLLLLAAAPPPPAPPAPPPASAGDDILVQGRPYGPCGPRYAPLYIAPMGEPVRTNGHSDPMARWFAAADADHDGRLTQAELAADAERYARTLDTDGDGELDPQEVSAYENDEAPEIKLYQPGLFREPHDSKGRRAAKREARERVDYVAAYGAGHYASLNVPEPIASADLDINRGVSMSEIRTVAAQRFALLDPGARGYLSLDALPRSPAQQAIDACFARQESQKK</sequence>
<dbReference type="PROSITE" id="PS00018">
    <property type="entry name" value="EF_HAND_1"/>
    <property type="match status" value="2"/>
</dbReference>
<dbReference type="InterPro" id="IPR002048">
    <property type="entry name" value="EF_hand_dom"/>
</dbReference>
<feature type="signal peptide" evidence="1">
    <location>
        <begin position="1"/>
        <end position="19"/>
    </location>
</feature>
<dbReference type="Proteomes" id="UP001056937">
    <property type="component" value="Chromosome 1"/>
</dbReference>
<dbReference type="Gene3D" id="1.10.238.10">
    <property type="entry name" value="EF-hand"/>
    <property type="match status" value="1"/>
</dbReference>
<dbReference type="RefSeq" id="WP_252167990.1">
    <property type="nucleotide sequence ID" value="NZ_CP084930.1"/>
</dbReference>
<keyword evidence="4" id="KW-1185">Reference proteome</keyword>
<organism evidence="3 4">
    <name type="scientific">Sphingomonas morindae</name>
    <dbReference type="NCBI Taxonomy" id="1541170"/>
    <lineage>
        <taxon>Bacteria</taxon>
        <taxon>Pseudomonadati</taxon>
        <taxon>Pseudomonadota</taxon>
        <taxon>Alphaproteobacteria</taxon>
        <taxon>Sphingomonadales</taxon>
        <taxon>Sphingomonadaceae</taxon>
        <taxon>Sphingomonas</taxon>
    </lineage>
</organism>
<evidence type="ECO:0000256" key="1">
    <source>
        <dbReference type="SAM" id="SignalP"/>
    </source>
</evidence>
<dbReference type="EMBL" id="CP084930">
    <property type="protein sequence ID" value="USI74185.1"/>
    <property type="molecule type" value="Genomic_DNA"/>
</dbReference>
<accession>A0ABY4XB45</accession>
<gene>
    <name evidence="3" type="ORF">LHA26_06965</name>
</gene>
<dbReference type="SUPFAM" id="SSF47473">
    <property type="entry name" value="EF-hand"/>
    <property type="match status" value="1"/>
</dbReference>
<name>A0ABY4XB45_9SPHN</name>
<evidence type="ECO:0000259" key="2">
    <source>
        <dbReference type="Pfam" id="PF13202"/>
    </source>
</evidence>
<dbReference type="InterPro" id="IPR011992">
    <property type="entry name" value="EF-hand-dom_pair"/>
</dbReference>
<protein>
    <submittedName>
        <fullName evidence="3">EF-hand domain-containing protein</fullName>
    </submittedName>
</protein>
<feature type="chain" id="PRO_5046407473" evidence="1">
    <location>
        <begin position="20"/>
        <end position="231"/>
    </location>
</feature>
<evidence type="ECO:0000313" key="4">
    <source>
        <dbReference type="Proteomes" id="UP001056937"/>
    </source>
</evidence>
<dbReference type="Pfam" id="PF13202">
    <property type="entry name" value="EF-hand_5"/>
    <property type="match status" value="2"/>
</dbReference>
<keyword evidence="1" id="KW-0732">Signal</keyword>
<feature type="domain" description="EF-hand" evidence="2">
    <location>
        <begin position="69"/>
        <end position="87"/>
    </location>
</feature>
<evidence type="ECO:0000313" key="3">
    <source>
        <dbReference type="EMBL" id="USI74185.1"/>
    </source>
</evidence>